<reference evidence="1 2" key="1">
    <citation type="submission" date="2019-02" db="EMBL/GenBank/DDBJ databases">
        <title>Paenibacillus sp. nov., isolated from surface-sterilized tissue of Thalictrum simplex L.</title>
        <authorList>
            <person name="Tuo L."/>
        </authorList>
    </citation>
    <scope>NUCLEOTIDE SEQUENCE [LARGE SCALE GENOMIC DNA]</scope>
    <source>
        <strain evidence="1 2">N2SHLJ1</strain>
    </source>
</reference>
<organism evidence="1 2">
    <name type="scientific">Paenibacillus thalictri</name>
    <dbReference type="NCBI Taxonomy" id="2527873"/>
    <lineage>
        <taxon>Bacteria</taxon>
        <taxon>Bacillati</taxon>
        <taxon>Bacillota</taxon>
        <taxon>Bacilli</taxon>
        <taxon>Bacillales</taxon>
        <taxon>Paenibacillaceae</taxon>
        <taxon>Paenibacillus</taxon>
    </lineage>
</organism>
<evidence type="ECO:0000313" key="1">
    <source>
        <dbReference type="EMBL" id="TBL80768.1"/>
    </source>
</evidence>
<evidence type="ECO:0000313" key="2">
    <source>
        <dbReference type="Proteomes" id="UP000293142"/>
    </source>
</evidence>
<dbReference type="InterPro" id="IPR011749">
    <property type="entry name" value="CHP02243"/>
</dbReference>
<comment type="caution">
    <text evidence="1">The sequence shown here is derived from an EMBL/GenBank/DDBJ whole genome shotgun (WGS) entry which is preliminary data.</text>
</comment>
<dbReference type="OrthoDB" id="9027184at2"/>
<gene>
    <name evidence="1" type="ORF">EYB31_05965</name>
</gene>
<dbReference type="RefSeq" id="WP_131012369.1">
    <property type="nucleotide sequence ID" value="NZ_SIRE01000004.1"/>
</dbReference>
<keyword evidence="2" id="KW-1185">Reference proteome</keyword>
<name>A0A4Q9DY53_9BACL</name>
<proteinExistence type="predicted"/>
<dbReference type="Proteomes" id="UP000293142">
    <property type="component" value="Unassembled WGS sequence"/>
</dbReference>
<accession>A0A4Q9DY53</accession>
<protein>
    <submittedName>
        <fullName evidence="1">Putative baseplate assembly protein</fullName>
    </submittedName>
</protein>
<dbReference type="AlphaFoldDB" id="A0A4Q9DY53"/>
<dbReference type="EMBL" id="SIRE01000004">
    <property type="protein sequence ID" value="TBL80768.1"/>
    <property type="molecule type" value="Genomic_DNA"/>
</dbReference>
<dbReference type="NCBIfam" id="TIGR02243">
    <property type="entry name" value="putative baseplate assembly protein"/>
    <property type="match status" value="1"/>
</dbReference>
<sequence length="727" mass="82088">MLPLPNLDDRTFEQLVREMRDLIPGIMPEWTDENAHDPGITLLEMLAWHIEMQQYHLDRVTDGHERKFLKLLGEAPLERQAASTSISFSGAPHPILIPLGTLLRVGELPFETVRPVTVLADSNWRVFVHSEDGVREIADDFESGSAPFFSFGSKGEAGTSMELVCDRPLPVQMPLSLWFELANRQPDYRIPARYGGFIPSARVDWLYWREIEAGEGSWELIDMERDESYGLHQSGPILFQLPEDAGQVYRLMARFSEGIYDDPPRISRLIWNEVFAAQVETHCIEERFDHTAKAVRSDDEQDPAEEEPPAFTLRHALFLHGLVYVQFKLEDGGWIDIEPDRYTVHRVEGKAWLSFNGETQLPEGERCIRAIAVIPSFDERTKLGRGTGISAQTVAVNNKLMLADQLRLQVGWYADDSSQIVWYDWERVADFDQSSPDSYHYMVDGENGVIRFSDGLHGAVPPAMPFPNIRIIGFRSGGGAAGNVMADKIRETDLTYPLQVTNLYPAYGGAEAETVKEAMNRVKRMVLEPKCGVTADDIERLVKEIPGLRVVRVKALPGYKPALRSHAEERSLGSISVVVVPYSNRPCPLPSDGMIQTIRVHLEPYRLLTTTLYVIPPEYVKITVRAVIVIDPRYEGRETDVVQALKQWLQPYGDDGSSEGWDFGRTVHKSDVYDIVHRVPGVLYIQDVWLMAEGNNVLREEGGDIRIPPNGLAVSGEHEIEFITSNR</sequence>